<keyword evidence="2" id="KW-0732">Signal</keyword>
<feature type="transmembrane region" description="Helical" evidence="1">
    <location>
        <begin position="47"/>
        <end position="67"/>
    </location>
</feature>
<evidence type="ECO:0000313" key="3">
    <source>
        <dbReference type="EMBL" id="KAK9027655.1"/>
    </source>
</evidence>
<organism evidence="3 4">
    <name type="scientific">Hibiscus sabdariffa</name>
    <name type="common">roselle</name>
    <dbReference type="NCBI Taxonomy" id="183260"/>
    <lineage>
        <taxon>Eukaryota</taxon>
        <taxon>Viridiplantae</taxon>
        <taxon>Streptophyta</taxon>
        <taxon>Embryophyta</taxon>
        <taxon>Tracheophyta</taxon>
        <taxon>Spermatophyta</taxon>
        <taxon>Magnoliopsida</taxon>
        <taxon>eudicotyledons</taxon>
        <taxon>Gunneridae</taxon>
        <taxon>Pentapetalae</taxon>
        <taxon>rosids</taxon>
        <taxon>malvids</taxon>
        <taxon>Malvales</taxon>
        <taxon>Malvaceae</taxon>
        <taxon>Malvoideae</taxon>
        <taxon>Hibiscus</taxon>
    </lineage>
</organism>
<dbReference type="EMBL" id="JBBPBN010000012">
    <property type="protein sequence ID" value="KAK9027655.1"/>
    <property type="molecule type" value="Genomic_DNA"/>
</dbReference>
<evidence type="ECO:0000256" key="1">
    <source>
        <dbReference type="SAM" id="Phobius"/>
    </source>
</evidence>
<protein>
    <submittedName>
        <fullName evidence="3">Uncharacterized protein</fullName>
    </submittedName>
</protein>
<keyword evidence="1" id="KW-1133">Transmembrane helix</keyword>
<keyword evidence="4" id="KW-1185">Reference proteome</keyword>
<keyword evidence="1" id="KW-0472">Membrane</keyword>
<proteinExistence type="predicted"/>
<dbReference type="Proteomes" id="UP001396334">
    <property type="component" value="Unassembled WGS sequence"/>
</dbReference>
<accession>A0ABR2SQZ9</accession>
<gene>
    <name evidence="3" type="ORF">V6N11_067480</name>
</gene>
<evidence type="ECO:0000313" key="4">
    <source>
        <dbReference type="Proteomes" id="UP001396334"/>
    </source>
</evidence>
<evidence type="ECO:0000256" key="2">
    <source>
        <dbReference type="SAM" id="SignalP"/>
    </source>
</evidence>
<name>A0ABR2SQZ9_9ROSI</name>
<feature type="chain" id="PRO_5047286046" evidence="2">
    <location>
        <begin position="24"/>
        <end position="70"/>
    </location>
</feature>
<reference evidence="3 4" key="1">
    <citation type="journal article" date="2024" name="G3 (Bethesda)">
        <title>Genome assembly of Hibiscus sabdariffa L. provides insights into metabolisms of medicinal natural products.</title>
        <authorList>
            <person name="Kim T."/>
        </authorList>
    </citation>
    <scope>NUCLEOTIDE SEQUENCE [LARGE SCALE GENOMIC DNA]</scope>
    <source>
        <strain evidence="3">TK-2024</strain>
        <tissue evidence="3">Old leaves</tissue>
    </source>
</reference>
<comment type="caution">
    <text evidence="3">The sequence shown here is derived from an EMBL/GenBank/DDBJ whole genome shotgun (WGS) entry which is preliminary data.</text>
</comment>
<sequence length="70" mass="7145">MTPALTTAIFAACLGLLIMVVSAHDGHQHTPGMAMSPKPASSMGNFVAPTTVMGVFLALMVAVFVAGERA</sequence>
<keyword evidence="1" id="KW-0812">Transmembrane</keyword>
<feature type="signal peptide" evidence="2">
    <location>
        <begin position="1"/>
        <end position="23"/>
    </location>
</feature>